<dbReference type="PANTHER" id="PTHR31896:SF64">
    <property type="entry name" value="TRICHOTHECENE 3-O-ACETYLTRANSFERASE"/>
    <property type="match status" value="1"/>
</dbReference>
<evidence type="ECO:0000256" key="2">
    <source>
        <dbReference type="SAM" id="MobiDB-lite"/>
    </source>
</evidence>
<name>A0ABR1PYK8_9PEZI</name>
<accession>A0ABR1PYK8</accession>
<feature type="compositionally biased region" description="Low complexity" evidence="2">
    <location>
        <begin position="126"/>
        <end position="135"/>
    </location>
</feature>
<dbReference type="PANTHER" id="PTHR31896">
    <property type="entry name" value="FAMILY REGULATORY PROTEIN, PUTATIVE (AFU_ORTHOLOGUE AFUA_3G14730)-RELATED"/>
    <property type="match status" value="1"/>
</dbReference>
<feature type="region of interest" description="Disordered" evidence="2">
    <location>
        <begin position="123"/>
        <end position="168"/>
    </location>
</feature>
<evidence type="ECO:0000256" key="1">
    <source>
        <dbReference type="ARBA" id="ARBA00022679"/>
    </source>
</evidence>
<sequence length="419" mass="44463">MKDLRRDFPPAIAEYWKSGGGGSIPASLLDETVLAPCGTFSHSAEPAAPVLLLQANLVPGGLVLVMNGLHSCMDLAGQAQMARLLAKACRGEPFSAEEVSTGNMPRRDILLPLLHLSDEELLEGPDSTTATGASEETTDDPTEGKDDQNDPSPTITAAPDHLEEHRRPPQAALRWSTFTFSSPALRALKAAATATMPSSPDVGDGERTPFISTDDALSALLWQSIARSRLARLPNTTTTTTTLTRTVDARRYVAGLPHTYPGDAAFKVSSTLSPASLLSQPLGAVAAGLRARLRPHAVRDGIRVHISQLAKGRAADGGSNGGGGGLDPSTGVNLSSWAKESCYDFDFGSDGGDGLGVVGLGRPAVVQRPVFTDDVCESLVYLMPRRPDGEITALMCLRELDMERMREDSEMVRYGQYVG</sequence>
<dbReference type="InterPro" id="IPR023213">
    <property type="entry name" value="CAT-like_dom_sf"/>
</dbReference>
<organism evidence="4 5">
    <name type="scientific">Apiospora aurea</name>
    <dbReference type="NCBI Taxonomy" id="335848"/>
    <lineage>
        <taxon>Eukaryota</taxon>
        <taxon>Fungi</taxon>
        <taxon>Dikarya</taxon>
        <taxon>Ascomycota</taxon>
        <taxon>Pezizomycotina</taxon>
        <taxon>Sordariomycetes</taxon>
        <taxon>Xylariomycetidae</taxon>
        <taxon>Amphisphaeriales</taxon>
        <taxon>Apiosporaceae</taxon>
        <taxon>Apiospora</taxon>
    </lineage>
</organism>
<dbReference type="Pfam" id="PF22664">
    <property type="entry name" value="TRI-like_N"/>
    <property type="match status" value="1"/>
</dbReference>
<evidence type="ECO:0000313" key="4">
    <source>
        <dbReference type="EMBL" id="KAK7942835.1"/>
    </source>
</evidence>
<gene>
    <name evidence="4" type="ORF">PG986_011948</name>
</gene>
<dbReference type="GeneID" id="92081232"/>
<dbReference type="InterPro" id="IPR051283">
    <property type="entry name" value="Sec_Metabolite_Acyltrans"/>
</dbReference>
<evidence type="ECO:0000313" key="5">
    <source>
        <dbReference type="Proteomes" id="UP001391051"/>
    </source>
</evidence>
<keyword evidence="1" id="KW-0808">Transferase</keyword>
<keyword evidence="5" id="KW-1185">Reference proteome</keyword>
<dbReference type="Gene3D" id="3.30.559.10">
    <property type="entry name" value="Chloramphenicol acetyltransferase-like domain"/>
    <property type="match status" value="2"/>
</dbReference>
<dbReference type="Proteomes" id="UP001391051">
    <property type="component" value="Unassembled WGS sequence"/>
</dbReference>
<dbReference type="InterPro" id="IPR054710">
    <property type="entry name" value="Tri101-like_N"/>
</dbReference>
<reference evidence="4 5" key="1">
    <citation type="submission" date="2023-01" db="EMBL/GenBank/DDBJ databases">
        <title>Analysis of 21 Apiospora genomes using comparative genomics revels a genus with tremendous synthesis potential of carbohydrate active enzymes and secondary metabolites.</title>
        <authorList>
            <person name="Sorensen T."/>
        </authorList>
    </citation>
    <scope>NUCLEOTIDE SEQUENCE [LARGE SCALE GENOMIC DNA]</scope>
    <source>
        <strain evidence="4 5">CBS 24483</strain>
    </source>
</reference>
<feature type="domain" description="Trichothecene 3-O-acetyltransferase-like N-terminal" evidence="3">
    <location>
        <begin position="23"/>
        <end position="89"/>
    </location>
</feature>
<proteinExistence type="predicted"/>
<comment type="caution">
    <text evidence="4">The sequence shown here is derived from an EMBL/GenBank/DDBJ whole genome shotgun (WGS) entry which is preliminary data.</text>
</comment>
<dbReference type="RefSeq" id="XP_066694866.1">
    <property type="nucleotide sequence ID" value="XM_066848170.1"/>
</dbReference>
<evidence type="ECO:0000259" key="3">
    <source>
        <dbReference type="Pfam" id="PF22664"/>
    </source>
</evidence>
<dbReference type="EMBL" id="JAQQWE010000008">
    <property type="protein sequence ID" value="KAK7942835.1"/>
    <property type="molecule type" value="Genomic_DNA"/>
</dbReference>
<protein>
    <recommendedName>
        <fullName evidence="3">Trichothecene 3-O-acetyltransferase-like N-terminal domain-containing protein</fullName>
    </recommendedName>
</protein>